<dbReference type="PATRIC" id="fig|1379910.4.peg.3713"/>
<organism evidence="1 2">
    <name type="scientific">Rufibacter radiotolerans</name>
    <dbReference type="NCBI Taxonomy" id="1379910"/>
    <lineage>
        <taxon>Bacteria</taxon>
        <taxon>Pseudomonadati</taxon>
        <taxon>Bacteroidota</taxon>
        <taxon>Cytophagia</taxon>
        <taxon>Cytophagales</taxon>
        <taxon>Hymenobacteraceae</taxon>
        <taxon>Rufibacter</taxon>
    </lineage>
</organism>
<name>A0A0H4VT30_9BACT</name>
<dbReference type="STRING" id="1379910.TH63_17045"/>
<dbReference type="AlphaFoldDB" id="A0A0H4VT30"/>
<dbReference type="OrthoDB" id="982433at2"/>
<dbReference type="EMBL" id="CP010777">
    <property type="protein sequence ID" value="AKQ46959.1"/>
    <property type="molecule type" value="Genomic_DNA"/>
</dbReference>
<accession>A0A0H4VT30</accession>
<evidence type="ECO:0008006" key="3">
    <source>
        <dbReference type="Google" id="ProtNLM"/>
    </source>
</evidence>
<evidence type="ECO:0000313" key="2">
    <source>
        <dbReference type="Proteomes" id="UP000036458"/>
    </source>
</evidence>
<evidence type="ECO:0000313" key="1">
    <source>
        <dbReference type="EMBL" id="AKQ46959.1"/>
    </source>
</evidence>
<dbReference type="Proteomes" id="UP000036458">
    <property type="component" value="Chromosome"/>
</dbReference>
<protein>
    <recommendedName>
        <fullName evidence="3">Deoxyribose-phosphate aldolase</fullName>
    </recommendedName>
</protein>
<dbReference type="Pfam" id="PF20113">
    <property type="entry name" value="DUF6503"/>
    <property type="match status" value="1"/>
</dbReference>
<reference evidence="1 2" key="1">
    <citation type="submission" date="2015-01" db="EMBL/GenBank/DDBJ databases">
        <title>Rufibacter sp./DG31D/ whole genome sequencing.</title>
        <authorList>
            <person name="Kim M.K."/>
            <person name="Srinivasan S."/>
            <person name="Lee J.-J."/>
        </authorList>
    </citation>
    <scope>NUCLEOTIDE SEQUENCE [LARGE SCALE GENOMIC DNA]</scope>
    <source>
        <strain evidence="1 2">DG31D</strain>
    </source>
</reference>
<keyword evidence="2" id="KW-1185">Reference proteome</keyword>
<dbReference type="KEGG" id="ruf:TH63_17045"/>
<proteinExistence type="predicted"/>
<dbReference type="PROSITE" id="PS51257">
    <property type="entry name" value="PROKAR_LIPOPROTEIN"/>
    <property type="match status" value="1"/>
</dbReference>
<gene>
    <name evidence="1" type="ORF">TH63_17045</name>
</gene>
<dbReference type="InterPro" id="IPR045444">
    <property type="entry name" value="DUF6503"/>
</dbReference>
<sequence length="254" mass="28828">MRTLLPLLFLSLAFLACESKQSGDISSSEVPVANAQTIVDRAIEVHGGERFENLEMAFRFRDREYTAKREDGQYTYTRAFTDTLGQVKDVLTNSGFSRTINGKRQSLPAERVKAFTASVNSVIYFALLPFGLNDPAVQKQLLGTVTIKGIPYHKIKVTFKQDGGGEDFQDEFLYWMNQEKGTMDYLAYTYATEGGGIRFRKAINPKVIQGIRFQDYINYEPAGNNFLEIEKDFEAGNLKELSRIELQDIKVRAR</sequence>
<dbReference type="RefSeq" id="WP_048922009.1">
    <property type="nucleotide sequence ID" value="NZ_CP010777.1"/>
</dbReference>